<accession>A0A179VAE7</accession>
<evidence type="ECO:0000256" key="1">
    <source>
        <dbReference type="SAM" id="Phobius"/>
    </source>
</evidence>
<keyword evidence="1" id="KW-0472">Membrane</keyword>
<dbReference type="Proteomes" id="UP000186919">
    <property type="component" value="Unassembled WGS sequence"/>
</dbReference>
<dbReference type="AlphaFoldDB" id="A0A179VAE7"/>
<name>A0A179VAE7_9MYCO</name>
<keyword evidence="1" id="KW-1133">Transmembrane helix</keyword>
<gene>
    <name evidence="2" type="ORF">AWB85_14105</name>
</gene>
<comment type="caution">
    <text evidence="2">The sequence shown here is derived from an EMBL/GenBank/DDBJ whole genome shotgun (WGS) entry which is preliminary data.</text>
</comment>
<feature type="transmembrane region" description="Helical" evidence="1">
    <location>
        <begin position="65"/>
        <end position="96"/>
    </location>
</feature>
<dbReference type="InterPro" id="IPR058714">
    <property type="entry name" value="LpqS"/>
</dbReference>
<dbReference type="Pfam" id="PF26327">
    <property type="entry name" value="LpqS"/>
    <property type="match status" value="1"/>
</dbReference>
<protein>
    <submittedName>
        <fullName evidence="2">Uncharacterized protein</fullName>
    </submittedName>
</protein>
<sequence>MPGLLRALLIAAVLLVPVMKCPPGATIGIAESGRAAVSAHLAEIPHLLAAAVDAGHHHECNTPPVIAAISAAGAVHGCAAALAMISVVALAFWVLWCPRRRGPPQGNPHGVLRSGRDRLLRLCVMRR</sequence>
<evidence type="ECO:0000313" key="3">
    <source>
        <dbReference type="Proteomes" id="UP000186919"/>
    </source>
</evidence>
<reference evidence="2 3" key="1">
    <citation type="submission" date="2016-01" db="EMBL/GenBank/DDBJ databases">
        <title>Mycobacterium immunogenum strain CD11_6 genome sequencing and assembly.</title>
        <authorList>
            <person name="Kaur G."/>
            <person name="Nair G.R."/>
            <person name="Mayilraj S."/>
        </authorList>
    </citation>
    <scope>NUCLEOTIDE SEQUENCE [LARGE SCALE GENOMIC DNA]</scope>
    <source>
        <strain evidence="2 3">CD11-6</strain>
    </source>
</reference>
<keyword evidence="1" id="KW-0812">Transmembrane</keyword>
<evidence type="ECO:0000313" key="2">
    <source>
        <dbReference type="EMBL" id="OAT67276.1"/>
    </source>
</evidence>
<proteinExistence type="predicted"/>
<dbReference type="EMBL" id="LQYE01000030">
    <property type="protein sequence ID" value="OAT67276.1"/>
    <property type="molecule type" value="Genomic_DNA"/>
</dbReference>
<organism evidence="2 3">
    <name type="scientific">Mycobacteroides immunogenum</name>
    <dbReference type="NCBI Taxonomy" id="83262"/>
    <lineage>
        <taxon>Bacteria</taxon>
        <taxon>Bacillati</taxon>
        <taxon>Actinomycetota</taxon>
        <taxon>Actinomycetes</taxon>
        <taxon>Mycobacteriales</taxon>
        <taxon>Mycobacteriaceae</taxon>
        <taxon>Mycobacteroides</taxon>
    </lineage>
</organism>